<evidence type="ECO:0000313" key="9">
    <source>
        <dbReference type="EMBL" id="TDP54937.1"/>
    </source>
</evidence>
<keyword evidence="7" id="KW-0479">Metal-binding</keyword>
<dbReference type="GO" id="GO:0045892">
    <property type="term" value="P:negative regulation of DNA-templated transcription"/>
    <property type="evidence" value="ECO:0007669"/>
    <property type="project" value="TreeGrafter"/>
</dbReference>
<evidence type="ECO:0000256" key="4">
    <source>
        <dbReference type="ARBA" id="ARBA00023015"/>
    </source>
</evidence>
<feature type="binding site" evidence="7">
    <location>
        <position position="79"/>
    </location>
    <ligand>
        <name>Zn(2+)</name>
        <dbReference type="ChEBI" id="CHEBI:29105"/>
    </ligand>
</feature>
<dbReference type="EMBL" id="SNXO01000019">
    <property type="protein sequence ID" value="TDP54937.1"/>
    <property type="molecule type" value="Genomic_DNA"/>
</dbReference>
<organism evidence="9 10">
    <name type="scientific">Aminicella lysinilytica</name>
    <dbReference type="NCBI Taxonomy" id="433323"/>
    <lineage>
        <taxon>Bacteria</taxon>
        <taxon>Bacillati</taxon>
        <taxon>Bacillota</taxon>
        <taxon>Clostridia</taxon>
        <taxon>Peptostreptococcales</taxon>
        <taxon>Anaerovoracaceae</taxon>
        <taxon>Aminicella</taxon>
    </lineage>
</organism>
<feature type="binding site" evidence="8">
    <location>
        <position position="97"/>
    </location>
    <ligand>
        <name>Fe cation</name>
        <dbReference type="ChEBI" id="CHEBI:24875"/>
    </ligand>
</feature>
<dbReference type="GO" id="GO:1900376">
    <property type="term" value="P:regulation of secondary metabolite biosynthetic process"/>
    <property type="evidence" value="ECO:0007669"/>
    <property type="project" value="TreeGrafter"/>
</dbReference>
<dbReference type="InterPro" id="IPR036388">
    <property type="entry name" value="WH-like_DNA-bd_sf"/>
</dbReference>
<accession>A0A4R6Q1Q5</accession>
<comment type="caution">
    <text evidence="9">The sequence shown here is derived from an EMBL/GenBank/DDBJ whole genome shotgun (WGS) entry which is preliminary data.</text>
</comment>
<evidence type="ECO:0000256" key="3">
    <source>
        <dbReference type="ARBA" id="ARBA00022833"/>
    </source>
</evidence>
<dbReference type="PANTHER" id="PTHR33202:SF7">
    <property type="entry name" value="FERRIC UPTAKE REGULATION PROTEIN"/>
    <property type="match status" value="1"/>
</dbReference>
<dbReference type="CDD" id="cd07153">
    <property type="entry name" value="Fur_like"/>
    <property type="match status" value="1"/>
</dbReference>
<evidence type="ECO:0000256" key="7">
    <source>
        <dbReference type="PIRSR" id="PIRSR602481-1"/>
    </source>
</evidence>
<dbReference type="Gene3D" id="3.30.1490.190">
    <property type="match status" value="1"/>
</dbReference>
<dbReference type="InterPro" id="IPR043135">
    <property type="entry name" value="Fur_C"/>
</dbReference>
<keyword evidence="3 7" id="KW-0862">Zinc</keyword>
<evidence type="ECO:0000256" key="5">
    <source>
        <dbReference type="ARBA" id="ARBA00023125"/>
    </source>
</evidence>
<comment type="cofactor">
    <cofactor evidence="7">
        <name>Zn(2+)</name>
        <dbReference type="ChEBI" id="CHEBI:29105"/>
    </cofactor>
    <text evidence="7">Binds 1 zinc ion per subunit.</text>
</comment>
<dbReference type="PANTHER" id="PTHR33202">
    <property type="entry name" value="ZINC UPTAKE REGULATION PROTEIN"/>
    <property type="match status" value="1"/>
</dbReference>
<feature type="binding site" evidence="7">
    <location>
        <position position="82"/>
    </location>
    <ligand>
        <name>Zn(2+)</name>
        <dbReference type="ChEBI" id="CHEBI:29105"/>
    </ligand>
</feature>
<dbReference type="InterPro" id="IPR002481">
    <property type="entry name" value="FUR"/>
</dbReference>
<dbReference type="InterPro" id="IPR036390">
    <property type="entry name" value="WH_DNA-bd_sf"/>
</dbReference>
<evidence type="ECO:0000313" key="10">
    <source>
        <dbReference type="Proteomes" id="UP000295500"/>
    </source>
</evidence>
<evidence type="ECO:0000256" key="6">
    <source>
        <dbReference type="ARBA" id="ARBA00023163"/>
    </source>
</evidence>
<comment type="similarity">
    <text evidence="1">Belongs to the Fur family.</text>
</comment>
<evidence type="ECO:0000256" key="1">
    <source>
        <dbReference type="ARBA" id="ARBA00007957"/>
    </source>
</evidence>
<keyword evidence="6" id="KW-0804">Transcription</keyword>
<dbReference type="AlphaFoldDB" id="A0A4R6Q1Q5"/>
<comment type="cofactor">
    <cofactor evidence="8">
        <name>Mn(2+)</name>
        <dbReference type="ChEBI" id="CHEBI:29035"/>
    </cofactor>
    <cofactor evidence="8">
        <name>Fe(2+)</name>
        <dbReference type="ChEBI" id="CHEBI:29033"/>
    </cofactor>
    <text evidence="8">Binds 1 Mn(2+) or Fe(2+) ion per subunit.</text>
</comment>
<dbReference type="GO" id="GO:0000976">
    <property type="term" value="F:transcription cis-regulatory region binding"/>
    <property type="evidence" value="ECO:0007669"/>
    <property type="project" value="TreeGrafter"/>
</dbReference>
<keyword evidence="5" id="KW-0238">DNA-binding</keyword>
<evidence type="ECO:0000256" key="8">
    <source>
        <dbReference type="PIRSR" id="PIRSR602481-2"/>
    </source>
</evidence>
<proteinExistence type="inferred from homology"/>
<dbReference type="OrthoDB" id="8659436at2"/>
<dbReference type="GO" id="GO:0003700">
    <property type="term" value="F:DNA-binding transcription factor activity"/>
    <property type="evidence" value="ECO:0007669"/>
    <property type="project" value="InterPro"/>
</dbReference>
<dbReference type="Gene3D" id="1.10.10.10">
    <property type="entry name" value="Winged helix-like DNA-binding domain superfamily/Winged helix DNA-binding domain"/>
    <property type="match status" value="1"/>
</dbReference>
<name>A0A4R6Q1Q5_9FIRM</name>
<keyword evidence="4" id="KW-0805">Transcription regulation</keyword>
<reference evidence="9 10" key="1">
    <citation type="submission" date="2019-03" db="EMBL/GenBank/DDBJ databases">
        <title>Genomic Encyclopedia of Type Strains, Phase IV (KMG-IV): sequencing the most valuable type-strain genomes for metagenomic binning, comparative biology and taxonomic classification.</title>
        <authorList>
            <person name="Goeker M."/>
        </authorList>
    </citation>
    <scope>NUCLEOTIDE SEQUENCE [LARGE SCALE GENOMIC DNA]</scope>
    <source>
        <strain evidence="9 10">DSM 28287</strain>
    </source>
</reference>
<dbReference type="GO" id="GO:0008270">
    <property type="term" value="F:zinc ion binding"/>
    <property type="evidence" value="ECO:0007669"/>
    <property type="project" value="TreeGrafter"/>
</dbReference>
<dbReference type="Pfam" id="PF01475">
    <property type="entry name" value="FUR"/>
    <property type="match status" value="1"/>
</dbReference>
<keyword evidence="2" id="KW-0678">Repressor</keyword>
<dbReference type="SUPFAM" id="SSF46785">
    <property type="entry name" value="Winged helix' DNA-binding domain"/>
    <property type="match status" value="1"/>
</dbReference>
<evidence type="ECO:0000256" key="2">
    <source>
        <dbReference type="ARBA" id="ARBA00022491"/>
    </source>
</evidence>
<dbReference type="Proteomes" id="UP000295500">
    <property type="component" value="Unassembled WGS sequence"/>
</dbReference>
<protein>
    <submittedName>
        <fullName evidence="9">Fur family ferric uptake transcriptional regulator/Fur family peroxide stress response transcriptional regulator</fullName>
    </submittedName>
</protein>
<keyword evidence="10" id="KW-1185">Reference proteome</keyword>
<sequence length="133" mass="14966">MKYSKQRSLVLSIVRGTDTHPSAEWVYEQARKEMPSIGLATVYRNLNALVGAGEIDRLTAAGNVDRFDGQLTEHCHMQCIRCGKLQDLYPTNKEDMEKLRSVICDTFGVGDKNVRMGRTLLRGVCNDCLKSEQ</sequence>
<dbReference type="RefSeq" id="WP_133528531.1">
    <property type="nucleotide sequence ID" value="NZ_SNXO01000019.1"/>
</dbReference>
<gene>
    <name evidence="9" type="ORF">EV211_11918</name>
</gene>
<feature type="binding site" evidence="7">
    <location>
        <position position="128"/>
    </location>
    <ligand>
        <name>Zn(2+)</name>
        <dbReference type="ChEBI" id="CHEBI:29105"/>
    </ligand>
</feature>
<feature type="binding site" evidence="7">
    <location>
        <position position="125"/>
    </location>
    <ligand>
        <name>Zn(2+)</name>
        <dbReference type="ChEBI" id="CHEBI:29105"/>
    </ligand>
</feature>
<keyword evidence="8" id="KW-0408">Iron</keyword>